<dbReference type="PANTHER" id="PTHR37592">
    <property type="match status" value="1"/>
</dbReference>
<feature type="signal peptide" evidence="1">
    <location>
        <begin position="1"/>
        <end position="20"/>
    </location>
</feature>
<evidence type="ECO:0000259" key="2">
    <source>
        <dbReference type="Pfam" id="PF23631"/>
    </source>
</evidence>
<evidence type="ECO:0000313" key="4">
    <source>
        <dbReference type="Proteomes" id="UP001480595"/>
    </source>
</evidence>
<dbReference type="InterPro" id="IPR055567">
    <property type="entry name" value="DUF7143"/>
</dbReference>
<dbReference type="Pfam" id="PF23631">
    <property type="entry name" value="DUF7143"/>
    <property type="match status" value="1"/>
</dbReference>
<keyword evidence="4" id="KW-1185">Reference proteome</keyword>
<reference evidence="3 4" key="1">
    <citation type="submission" date="2023-01" db="EMBL/GenBank/DDBJ databases">
        <title>Analysis of 21 Apiospora genomes using comparative genomics revels a genus with tremendous synthesis potential of carbohydrate active enzymes and secondary metabolites.</title>
        <authorList>
            <person name="Sorensen T."/>
        </authorList>
    </citation>
    <scope>NUCLEOTIDE SEQUENCE [LARGE SCALE GENOMIC DNA]</scope>
    <source>
        <strain evidence="3 4">CBS 135458</strain>
    </source>
</reference>
<sequence>MRTTTFLSSAILAAASLSLAAPTPAPAPVAKVPFVTGKPVIELSNEPVPITHPVPKTKNVIGSSSPAAAAANADVHARQAQKACFVVGTETLPKEVADVATSLAGKITCNAKVKTLSGVPDVSTASGVTFSSVDFSQSKTQTPLAFALDKFATDPTSLAKTDLQQFQDMLDVYTATEAGIRSVGGNVAALKIPKFFLAMQVSRIQTAQGNPPKGAGQQVDHLRDKVTKNAPKEDKALIDQVVKLATQTK</sequence>
<feature type="chain" id="PRO_5047326773" description="DUF7143 domain-containing protein" evidence="1">
    <location>
        <begin position="21"/>
        <end position="249"/>
    </location>
</feature>
<feature type="domain" description="DUF7143" evidence="2">
    <location>
        <begin position="86"/>
        <end position="248"/>
    </location>
</feature>
<gene>
    <name evidence="3" type="ORF">PG994_009676</name>
</gene>
<proteinExistence type="predicted"/>
<dbReference type="PANTHER" id="PTHR37592:SF1">
    <property type="match status" value="1"/>
</dbReference>
<dbReference type="RefSeq" id="XP_066713255.1">
    <property type="nucleotide sequence ID" value="XM_066861085.1"/>
</dbReference>
<dbReference type="GeneID" id="92094148"/>
<evidence type="ECO:0000313" key="3">
    <source>
        <dbReference type="EMBL" id="KAK8054609.1"/>
    </source>
</evidence>
<accession>A0ABR1U6U4</accession>
<dbReference type="EMBL" id="JAQQWL010000010">
    <property type="protein sequence ID" value="KAK8054609.1"/>
    <property type="molecule type" value="Genomic_DNA"/>
</dbReference>
<keyword evidence="1" id="KW-0732">Signal</keyword>
<protein>
    <recommendedName>
        <fullName evidence="2">DUF7143 domain-containing protein</fullName>
    </recommendedName>
</protein>
<comment type="caution">
    <text evidence="3">The sequence shown here is derived from an EMBL/GenBank/DDBJ whole genome shotgun (WGS) entry which is preliminary data.</text>
</comment>
<dbReference type="Proteomes" id="UP001480595">
    <property type="component" value="Unassembled WGS sequence"/>
</dbReference>
<organism evidence="3 4">
    <name type="scientific">Apiospora phragmitis</name>
    <dbReference type="NCBI Taxonomy" id="2905665"/>
    <lineage>
        <taxon>Eukaryota</taxon>
        <taxon>Fungi</taxon>
        <taxon>Dikarya</taxon>
        <taxon>Ascomycota</taxon>
        <taxon>Pezizomycotina</taxon>
        <taxon>Sordariomycetes</taxon>
        <taxon>Xylariomycetidae</taxon>
        <taxon>Amphisphaeriales</taxon>
        <taxon>Apiosporaceae</taxon>
        <taxon>Apiospora</taxon>
    </lineage>
</organism>
<name>A0ABR1U6U4_9PEZI</name>
<evidence type="ECO:0000256" key="1">
    <source>
        <dbReference type="SAM" id="SignalP"/>
    </source>
</evidence>